<organism evidence="2 3">
    <name type="scientific">Lophiostoma macrostomum CBS 122681</name>
    <dbReference type="NCBI Taxonomy" id="1314788"/>
    <lineage>
        <taxon>Eukaryota</taxon>
        <taxon>Fungi</taxon>
        <taxon>Dikarya</taxon>
        <taxon>Ascomycota</taxon>
        <taxon>Pezizomycotina</taxon>
        <taxon>Dothideomycetes</taxon>
        <taxon>Pleosporomycetidae</taxon>
        <taxon>Pleosporales</taxon>
        <taxon>Lophiostomataceae</taxon>
        <taxon>Lophiostoma</taxon>
    </lineage>
</organism>
<protein>
    <submittedName>
        <fullName evidence="2">Uncharacterized protein</fullName>
    </submittedName>
</protein>
<dbReference type="Proteomes" id="UP000799324">
    <property type="component" value="Unassembled WGS sequence"/>
</dbReference>
<dbReference type="EMBL" id="MU004625">
    <property type="protein sequence ID" value="KAF2647397.1"/>
    <property type="molecule type" value="Genomic_DNA"/>
</dbReference>
<evidence type="ECO:0000313" key="3">
    <source>
        <dbReference type="Proteomes" id="UP000799324"/>
    </source>
</evidence>
<gene>
    <name evidence="2" type="ORF">K491DRAFT_723469</name>
</gene>
<feature type="region of interest" description="Disordered" evidence="1">
    <location>
        <begin position="166"/>
        <end position="193"/>
    </location>
</feature>
<name>A0A6A6SK94_9PLEO</name>
<dbReference type="OrthoDB" id="243127at2759"/>
<dbReference type="AlphaFoldDB" id="A0A6A6SK94"/>
<reference evidence="2" key="1">
    <citation type="journal article" date="2020" name="Stud. Mycol.">
        <title>101 Dothideomycetes genomes: a test case for predicting lifestyles and emergence of pathogens.</title>
        <authorList>
            <person name="Haridas S."/>
            <person name="Albert R."/>
            <person name="Binder M."/>
            <person name="Bloem J."/>
            <person name="Labutti K."/>
            <person name="Salamov A."/>
            <person name="Andreopoulos B."/>
            <person name="Baker S."/>
            <person name="Barry K."/>
            <person name="Bills G."/>
            <person name="Bluhm B."/>
            <person name="Cannon C."/>
            <person name="Castanera R."/>
            <person name="Culley D."/>
            <person name="Daum C."/>
            <person name="Ezra D."/>
            <person name="Gonzalez J."/>
            <person name="Henrissat B."/>
            <person name="Kuo A."/>
            <person name="Liang C."/>
            <person name="Lipzen A."/>
            <person name="Lutzoni F."/>
            <person name="Magnuson J."/>
            <person name="Mondo S."/>
            <person name="Nolan M."/>
            <person name="Ohm R."/>
            <person name="Pangilinan J."/>
            <person name="Park H.-J."/>
            <person name="Ramirez L."/>
            <person name="Alfaro M."/>
            <person name="Sun H."/>
            <person name="Tritt A."/>
            <person name="Yoshinaga Y."/>
            <person name="Zwiers L.-H."/>
            <person name="Turgeon B."/>
            <person name="Goodwin S."/>
            <person name="Spatafora J."/>
            <person name="Crous P."/>
            <person name="Grigoriev I."/>
        </authorList>
    </citation>
    <scope>NUCLEOTIDE SEQUENCE</scope>
    <source>
        <strain evidence="2">CBS 122681</strain>
    </source>
</reference>
<feature type="compositionally biased region" description="Basic residues" evidence="1">
    <location>
        <begin position="115"/>
        <end position="124"/>
    </location>
</feature>
<sequence length="338" mass="36744">MADDALLADLAGYLEAEGSEGKDDNDPSPTLRREGNRKLLSELRLLSIDIRFLAYSSIRIIVCLATTDLENDSEPTLLNLVGWGQADYAEEDVASHLSPQKVGAFTGTPEQSSRSARRHSRSRQIHGVYRDTPAGNDPLHVTPNPLTTAPTHLSLCLSSLSAPVLSAKPSPSPHATRMPSKSPRKALKPREHVVQGRQMDLDVEALSKAPSPSARTPDSVIGPSNDESVLVLWVPPVRCELGKAKRKMGEETTTILAIFRASQSASTSHAFAHGGYSRPGRRLYVVTCKFSRADIYYIYDNTGLEIRAGDLVITEGDHGCDPTYSSPTCLTDNHTSFI</sequence>
<evidence type="ECO:0000313" key="2">
    <source>
        <dbReference type="EMBL" id="KAF2647397.1"/>
    </source>
</evidence>
<evidence type="ECO:0000256" key="1">
    <source>
        <dbReference type="SAM" id="MobiDB-lite"/>
    </source>
</evidence>
<accession>A0A6A6SK94</accession>
<proteinExistence type="predicted"/>
<keyword evidence="3" id="KW-1185">Reference proteome</keyword>
<feature type="region of interest" description="Disordered" evidence="1">
    <location>
        <begin position="99"/>
        <end position="142"/>
    </location>
</feature>